<keyword evidence="2" id="KW-1185">Reference proteome</keyword>
<dbReference type="EMBL" id="REGN01006184">
    <property type="protein sequence ID" value="RNA10484.1"/>
    <property type="molecule type" value="Genomic_DNA"/>
</dbReference>
<gene>
    <name evidence="1" type="ORF">BpHYR1_044170</name>
</gene>
<dbReference type="AlphaFoldDB" id="A0A3M7QH42"/>
<accession>A0A3M7QH42</accession>
<reference evidence="1 2" key="1">
    <citation type="journal article" date="2018" name="Sci. Rep.">
        <title>Genomic signatures of local adaptation to the degree of environmental predictability in rotifers.</title>
        <authorList>
            <person name="Franch-Gras L."/>
            <person name="Hahn C."/>
            <person name="Garcia-Roger E.M."/>
            <person name="Carmona M.J."/>
            <person name="Serra M."/>
            <person name="Gomez A."/>
        </authorList>
    </citation>
    <scope>NUCLEOTIDE SEQUENCE [LARGE SCALE GENOMIC DNA]</scope>
    <source>
        <strain evidence="1">HYR1</strain>
    </source>
</reference>
<protein>
    <submittedName>
        <fullName evidence="1">Uncharacterized protein</fullName>
    </submittedName>
</protein>
<comment type="caution">
    <text evidence="1">The sequence shown here is derived from an EMBL/GenBank/DDBJ whole genome shotgun (WGS) entry which is preliminary data.</text>
</comment>
<dbReference type="Proteomes" id="UP000276133">
    <property type="component" value="Unassembled WGS sequence"/>
</dbReference>
<organism evidence="1 2">
    <name type="scientific">Brachionus plicatilis</name>
    <name type="common">Marine rotifer</name>
    <name type="synonym">Brachionus muelleri</name>
    <dbReference type="NCBI Taxonomy" id="10195"/>
    <lineage>
        <taxon>Eukaryota</taxon>
        <taxon>Metazoa</taxon>
        <taxon>Spiralia</taxon>
        <taxon>Gnathifera</taxon>
        <taxon>Rotifera</taxon>
        <taxon>Eurotatoria</taxon>
        <taxon>Monogononta</taxon>
        <taxon>Pseudotrocha</taxon>
        <taxon>Ploima</taxon>
        <taxon>Brachionidae</taxon>
        <taxon>Brachionus</taxon>
    </lineage>
</organism>
<evidence type="ECO:0000313" key="1">
    <source>
        <dbReference type="EMBL" id="RNA10484.1"/>
    </source>
</evidence>
<sequence>MKKVRNHQKIVVQNGLNYYAHPITLMKLINSFVIKRSILKYATVNQSTTIRAPASGVPPRSSHEQSDL</sequence>
<proteinExistence type="predicted"/>
<evidence type="ECO:0000313" key="2">
    <source>
        <dbReference type="Proteomes" id="UP000276133"/>
    </source>
</evidence>
<name>A0A3M7QH42_BRAPC</name>